<dbReference type="EMBL" id="JANTQA010000057">
    <property type="protein sequence ID" value="KAJ3428605.1"/>
    <property type="molecule type" value="Genomic_DNA"/>
</dbReference>
<reference evidence="4" key="1">
    <citation type="submission" date="2022-08" db="EMBL/GenBank/DDBJ databases">
        <title>Novel sulphate-reducing endosymbionts in the free-living metamonad Anaeramoeba.</title>
        <authorList>
            <person name="Jerlstrom-Hultqvist J."/>
            <person name="Cepicka I."/>
            <person name="Gallot-Lavallee L."/>
            <person name="Salas-Leiva D."/>
            <person name="Curtis B.A."/>
            <person name="Zahonova K."/>
            <person name="Pipaliya S."/>
            <person name="Dacks J."/>
            <person name="Roger A.J."/>
        </authorList>
    </citation>
    <scope>NUCLEOTIDE SEQUENCE</scope>
    <source>
        <strain evidence="4">Busselton2</strain>
    </source>
</reference>
<dbReference type="Pfam" id="PF08389">
    <property type="entry name" value="Xpo1"/>
    <property type="match status" value="1"/>
</dbReference>
<feature type="domain" description="Exportin-1/Importin-beta-like" evidence="2">
    <location>
        <begin position="104"/>
        <end position="261"/>
    </location>
</feature>
<dbReference type="GO" id="GO:0006405">
    <property type="term" value="P:RNA export from nucleus"/>
    <property type="evidence" value="ECO:0007669"/>
    <property type="project" value="TreeGrafter"/>
</dbReference>
<dbReference type="InterPro" id="IPR011989">
    <property type="entry name" value="ARM-like"/>
</dbReference>
<dbReference type="GO" id="GO:0042565">
    <property type="term" value="C:RNA nuclear export complex"/>
    <property type="evidence" value="ECO:0007669"/>
    <property type="project" value="TreeGrafter"/>
</dbReference>
<evidence type="ECO:0000256" key="1">
    <source>
        <dbReference type="SAM" id="MobiDB-lite"/>
    </source>
</evidence>
<dbReference type="Gene3D" id="1.25.10.10">
    <property type="entry name" value="Leucine-rich Repeat Variant"/>
    <property type="match status" value="2"/>
</dbReference>
<evidence type="ECO:0000313" key="5">
    <source>
        <dbReference type="Proteomes" id="UP001146793"/>
    </source>
</evidence>
<gene>
    <name evidence="4" type="ORF">M0812_23932</name>
</gene>
<dbReference type="GO" id="GO:0005737">
    <property type="term" value="C:cytoplasm"/>
    <property type="evidence" value="ECO:0007669"/>
    <property type="project" value="TreeGrafter"/>
</dbReference>
<evidence type="ECO:0000259" key="3">
    <source>
        <dbReference type="Pfam" id="PF19273"/>
    </source>
</evidence>
<feature type="compositionally biased region" description="Basic residues" evidence="1">
    <location>
        <begin position="1290"/>
        <end position="1316"/>
    </location>
</feature>
<feature type="compositionally biased region" description="Polar residues" evidence="1">
    <location>
        <begin position="1280"/>
        <end position="1289"/>
    </location>
</feature>
<feature type="compositionally biased region" description="Basic residues" evidence="1">
    <location>
        <begin position="839"/>
        <end position="855"/>
    </location>
</feature>
<feature type="compositionally biased region" description="Low complexity" evidence="1">
    <location>
        <begin position="826"/>
        <end position="838"/>
    </location>
</feature>
<dbReference type="GO" id="GO:0003723">
    <property type="term" value="F:RNA binding"/>
    <property type="evidence" value="ECO:0007669"/>
    <property type="project" value="TreeGrafter"/>
</dbReference>
<comment type="caution">
    <text evidence="4">The sequence shown here is derived from an EMBL/GenBank/DDBJ whole genome shotgun (WGS) entry which is preliminary data.</text>
</comment>
<organism evidence="4 5">
    <name type="scientific">Anaeramoeba flamelloides</name>
    <dbReference type="NCBI Taxonomy" id="1746091"/>
    <lineage>
        <taxon>Eukaryota</taxon>
        <taxon>Metamonada</taxon>
        <taxon>Anaeramoebidae</taxon>
        <taxon>Anaeramoeba</taxon>
    </lineage>
</organism>
<accession>A0AAV7YKU2</accession>
<dbReference type="InterPro" id="IPR013598">
    <property type="entry name" value="Exportin-1/Importin-b-like"/>
</dbReference>
<feature type="region of interest" description="Disordered" evidence="1">
    <location>
        <begin position="275"/>
        <end position="301"/>
    </location>
</feature>
<feature type="region of interest" description="Disordered" evidence="1">
    <location>
        <begin position="826"/>
        <end position="863"/>
    </location>
</feature>
<feature type="region of interest" description="Disordered" evidence="1">
    <location>
        <begin position="1280"/>
        <end position="1316"/>
    </location>
</feature>
<dbReference type="Proteomes" id="UP001146793">
    <property type="component" value="Unassembled WGS sequence"/>
</dbReference>
<proteinExistence type="predicted"/>
<dbReference type="GO" id="GO:0005049">
    <property type="term" value="F:nuclear export signal receptor activity"/>
    <property type="evidence" value="ECO:0007669"/>
    <property type="project" value="InterPro"/>
</dbReference>
<dbReference type="InterPro" id="IPR016024">
    <property type="entry name" value="ARM-type_fold"/>
</dbReference>
<evidence type="ECO:0000313" key="4">
    <source>
        <dbReference type="EMBL" id="KAJ3428605.1"/>
    </source>
</evidence>
<dbReference type="PANTHER" id="PTHR11223">
    <property type="entry name" value="EXPORTIN 1/5"/>
    <property type="match status" value="1"/>
</dbReference>
<feature type="domain" description="Exportin-5 C-terminal" evidence="3">
    <location>
        <begin position="364"/>
        <end position="1268"/>
    </location>
</feature>
<sequence>MSQNEELNQLIEAILIQYSPQTDQETRIKAHELTESFKEAKNLELSVELFRSHENGPYVRYFALQSIEYMIRNCWESDQELRTPLRQSVTFLFTATKPLIEEEQFIKEKVASLVSEIAKREWPKGWPEMIDELVEIGTQSETQCELSLIFIRSFSEELFIYVEAKDLGARRRLELKNSMKREIPKVIEKLIAPAFERFYLTLNDSNENMVRISQKMINICLRACASLFSWVNPQIVYKYRLLIAICQLLNHLDFREIAADSLSLFSQRRLEERGRIRTRNKKSQTNKGNSNKYSKNNSNKNSLTLVKKEKEQISMLIETLYEFYQERFVSDQNSLNFEKTLARSVASLFQAFAPELVFPSQNQDSLNFSKKFFQIPLYLSSHESLSISMSIISFWCFLFAPPPANPKKKSLKSKHINNNFNHAIVRLGPLADEIVVKVLEKVWEKYISLESIIQLGFDNIINRSNNNNQSLISEYIREDFADSIELEEFIDEYRSKLYLLCRGLAARRPAYALETLINGMTALLNEEPNTTQNEEKTYLDEDGILTEHHPLICKFKAILYLARGIVAGLERVKRTSSNSKNSFLKKPVMDLIIPLLELLCEYPSNQPLLISSVCECLLCFDWYYTNNEQISKVVIDKLFALLTYKNEIEKQNNTPLDKLSQKSLKVRISASTGFAQLMHSVPKKFSNLLEPLYTATKEMLDNHLVRDSEKPSLCQAVIELSNKNDLFNAQSVIVENFCEEPITILLSEDFTNIIQDPEQFLNFIGIINLSNEESQLRSQSNRANLYNILELIMNVLSSVKRLSSFARTDNEVKELIIEKYQEKYNNNGNFNNNNNNKNGKGRGRGKRRGRGRGRGKNQNQKKLNDLDYILQNEKYPNPLFIQYFTSILPSLGAIINSLNLLFTDEIRNVLPEESVPILNPLRVAELKTKIFQYEIDELTHIVKKEQIKEFLLHGIVPENHSPIKIFQISLSYWIYLIRKQIYKLLQHGCKTQSSDFYLIPGLNEFIVNSILSNENFINPIDFSFIIEEVLSPYYLNTPLEEFKSIIIPIYPSIFQLFINRLKTIWPSFSQIDNQGNENDYETQCLDEIIGDEMILEFTYSVLKFLDQIFKKSAAKNNNSTKNLSICDLTLNHKRLINPIFEILEILIQVPDSLSLDRAIRILNKIIPLIFNQKFFDFIYNNLLTTAISALTQKKTENEIKLLLSLIYKIYTVGGNQYFKKFFSILQNLQNIATEDINKLRNELKRNAGFKSSRLAIRSFLEIAVGHSLFGSKKTRIQDSTSKLVPSNQKKAARRRGFIKGQKKKKYKRKKRKKCKK</sequence>
<dbReference type="InterPro" id="IPR045065">
    <property type="entry name" value="XPO1/5"/>
</dbReference>
<dbReference type="GO" id="GO:0005634">
    <property type="term" value="C:nucleus"/>
    <property type="evidence" value="ECO:0007669"/>
    <property type="project" value="TreeGrafter"/>
</dbReference>
<evidence type="ECO:0000259" key="2">
    <source>
        <dbReference type="Pfam" id="PF08389"/>
    </source>
</evidence>
<feature type="compositionally biased region" description="Low complexity" evidence="1">
    <location>
        <begin position="286"/>
        <end position="301"/>
    </location>
</feature>
<dbReference type="GO" id="GO:0006611">
    <property type="term" value="P:protein export from nucleus"/>
    <property type="evidence" value="ECO:0007669"/>
    <property type="project" value="InterPro"/>
</dbReference>
<name>A0AAV7YKU2_9EUKA</name>
<dbReference type="PANTHER" id="PTHR11223:SF3">
    <property type="entry name" value="EXPORTIN-5"/>
    <property type="match status" value="1"/>
</dbReference>
<dbReference type="Pfam" id="PF19273">
    <property type="entry name" value="Exportin-5"/>
    <property type="match status" value="1"/>
</dbReference>
<dbReference type="InterPro" id="IPR045478">
    <property type="entry name" value="Exportin-5_C"/>
</dbReference>
<protein>
    <submittedName>
        <fullName evidence="4">Exportin-5</fullName>
    </submittedName>
</protein>
<dbReference type="SUPFAM" id="SSF48371">
    <property type="entry name" value="ARM repeat"/>
    <property type="match status" value="1"/>
</dbReference>